<sequence length="126" mass="14572">MQYLVNNNVGYLVSLTAERCPDIQGYEKDLHLTCIKIVDFTPPTLQQTEVFLQMMEKARKNKKAVAIHCAHGKGRTGTMAACYLIKQYGYTTRQAIDKIRQIRPGSIETKDQELFVHQFEEYQNTR</sequence>
<keyword evidence="1" id="KW-0378">Hydrolase</keyword>
<dbReference type="SMART" id="SM00404">
    <property type="entry name" value="PTPc_motif"/>
    <property type="match status" value="1"/>
</dbReference>
<evidence type="ECO:0008006" key="6">
    <source>
        <dbReference type="Google" id="ProtNLM"/>
    </source>
</evidence>
<dbReference type="PANTHER" id="PTHR23339">
    <property type="entry name" value="TYROSINE SPECIFIC PROTEIN PHOSPHATASE AND DUAL SPECIFICITY PROTEIN PHOSPHATASE"/>
    <property type="match status" value="1"/>
</dbReference>
<keyword evidence="5" id="KW-1185">Reference proteome</keyword>
<dbReference type="InterPro" id="IPR003595">
    <property type="entry name" value="Tyr_Pase_cat"/>
</dbReference>
<dbReference type="EMBL" id="JAZGQO010000008">
    <property type="protein sequence ID" value="KAK6179949.1"/>
    <property type="molecule type" value="Genomic_DNA"/>
</dbReference>
<accession>A0AAN8JPW0</accession>
<dbReference type="InterPro" id="IPR020422">
    <property type="entry name" value="TYR_PHOSPHATASE_DUAL_dom"/>
</dbReference>
<protein>
    <recommendedName>
        <fullName evidence="6">Dual specificity protein phosphatase 23</fullName>
    </recommendedName>
</protein>
<comment type="caution">
    <text evidence="4">The sequence shown here is derived from an EMBL/GenBank/DDBJ whole genome shotgun (WGS) entry which is preliminary data.</text>
</comment>
<dbReference type="PROSITE" id="PS50054">
    <property type="entry name" value="TYR_PHOSPHATASE_DUAL"/>
    <property type="match status" value="1"/>
</dbReference>
<evidence type="ECO:0000313" key="4">
    <source>
        <dbReference type="EMBL" id="KAK6179949.1"/>
    </source>
</evidence>
<dbReference type="PROSITE" id="PS00383">
    <property type="entry name" value="TYR_PHOSPHATASE_1"/>
    <property type="match status" value="1"/>
</dbReference>
<dbReference type="InterPro" id="IPR029021">
    <property type="entry name" value="Prot-tyrosine_phosphatase-like"/>
</dbReference>
<dbReference type="SUPFAM" id="SSF52799">
    <property type="entry name" value="(Phosphotyrosine protein) phosphatases II"/>
    <property type="match status" value="1"/>
</dbReference>
<proteinExistence type="predicted"/>
<dbReference type="InterPro" id="IPR057023">
    <property type="entry name" value="PTP-SAK"/>
</dbReference>
<evidence type="ECO:0000259" key="3">
    <source>
        <dbReference type="PROSITE" id="PS50056"/>
    </source>
</evidence>
<name>A0AAN8JPW0_PATCE</name>
<evidence type="ECO:0000313" key="5">
    <source>
        <dbReference type="Proteomes" id="UP001347796"/>
    </source>
</evidence>
<dbReference type="AlphaFoldDB" id="A0AAN8JPW0"/>
<gene>
    <name evidence="4" type="ORF">SNE40_012194</name>
</gene>
<dbReference type="Pfam" id="PF22784">
    <property type="entry name" value="PTP-SAK"/>
    <property type="match status" value="1"/>
</dbReference>
<evidence type="ECO:0000259" key="2">
    <source>
        <dbReference type="PROSITE" id="PS50054"/>
    </source>
</evidence>
<dbReference type="FunFam" id="3.90.190.10:FF:000157">
    <property type="entry name" value="Protein-tyrosine phosphatase"/>
    <property type="match status" value="1"/>
</dbReference>
<dbReference type="InterPro" id="IPR050561">
    <property type="entry name" value="PTP"/>
</dbReference>
<dbReference type="SMART" id="SM00195">
    <property type="entry name" value="DSPc"/>
    <property type="match status" value="1"/>
</dbReference>
<dbReference type="InterPro" id="IPR016130">
    <property type="entry name" value="Tyr_Pase_AS"/>
</dbReference>
<feature type="domain" description="Tyrosine-protein phosphatase" evidence="2">
    <location>
        <begin position="1"/>
        <end position="126"/>
    </location>
</feature>
<dbReference type="Proteomes" id="UP001347796">
    <property type="component" value="Unassembled WGS sequence"/>
</dbReference>
<dbReference type="Gene3D" id="3.90.190.10">
    <property type="entry name" value="Protein tyrosine phosphatase superfamily"/>
    <property type="match status" value="1"/>
</dbReference>
<evidence type="ECO:0000256" key="1">
    <source>
        <dbReference type="ARBA" id="ARBA00022801"/>
    </source>
</evidence>
<feature type="domain" description="Tyrosine specific protein phosphatases" evidence="3">
    <location>
        <begin position="49"/>
        <end position="114"/>
    </location>
</feature>
<dbReference type="GO" id="GO:0016791">
    <property type="term" value="F:phosphatase activity"/>
    <property type="evidence" value="ECO:0007669"/>
    <property type="project" value="UniProtKB-ARBA"/>
</dbReference>
<organism evidence="4 5">
    <name type="scientific">Patella caerulea</name>
    <name type="common">Rayed Mediterranean limpet</name>
    <dbReference type="NCBI Taxonomy" id="87958"/>
    <lineage>
        <taxon>Eukaryota</taxon>
        <taxon>Metazoa</taxon>
        <taxon>Spiralia</taxon>
        <taxon>Lophotrochozoa</taxon>
        <taxon>Mollusca</taxon>
        <taxon>Gastropoda</taxon>
        <taxon>Patellogastropoda</taxon>
        <taxon>Patelloidea</taxon>
        <taxon>Patellidae</taxon>
        <taxon>Patella</taxon>
    </lineage>
</organism>
<dbReference type="PROSITE" id="PS50056">
    <property type="entry name" value="TYR_PHOSPHATASE_2"/>
    <property type="match status" value="1"/>
</dbReference>
<dbReference type="InterPro" id="IPR000387">
    <property type="entry name" value="Tyr_Pase_dom"/>
</dbReference>
<reference evidence="4 5" key="1">
    <citation type="submission" date="2024-01" db="EMBL/GenBank/DDBJ databases">
        <title>The genome of the rayed Mediterranean limpet Patella caerulea (Linnaeus, 1758).</title>
        <authorList>
            <person name="Anh-Thu Weber A."/>
            <person name="Halstead-Nussloch G."/>
        </authorList>
    </citation>
    <scope>NUCLEOTIDE SEQUENCE [LARGE SCALE GENOMIC DNA]</scope>
    <source>
        <strain evidence="4">AATW-2023a</strain>
        <tissue evidence="4">Whole specimen</tissue>
    </source>
</reference>